<dbReference type="Gene3D" id="3.60.20.10">
    <property type="entry name" value="Glutamine Phosphoribosylpyrophosphate, subunit 1, domain 1"/>
    <property type="match status" value="1"/>
</dbReference>
<proteinExistence type="inferred from homology"/>
<dbReference type="PANTHER" id="PTHR34218:SF4">
    <property type="entry name" value="ACYL-HOMOSERINE LACTONE ACYLASE QUIP"/>
    <property type="match status" value="1"/>
</dbReference>
<evidence type="ECO:0000256" key="1">
    <source>
        <dbReference type="ARBA" id="ARBA00006586"/>
    </source>
</evidence>
<dbReference type="InterPro" id="IPR043146">
    <property type="entry name" value="Penicillin_amidase_N_B-knob"/>
</dbReference>
<dbReference type="Gene3D" id="1.10.439.10">
    <property type="entry name" value="Penicillin Amidohydrolase, domain 1"/>
    <property type="match status" value="1"/>
</dbReference>
<feature type="compositionally biased region" description="Low complexity" evidence="4">
    <location>
        <begin position="227"/>
        <end position="237"/>
    </location>
</feature>
<dbReference type="InterPro" id="IPR023343">
    <property type="entry name" value="Penicillin_amidase_dom1"/>
</dbReference>
<protein>
    <submittedName>
        <fullName evidence="6">Penicillin acylase family protein</fullName>
    </submittedName>
</protein>
<name>A0ABW7GNU9_9BURK</name>
<feature type="chain" id="PRO_5045301571" evidence="5">
    <location>
        <begin position="20"/>
        <end position="936"/>
    </location>
</feature>
<dbReference type="PIRSF" id="PIRSF001227">
    <property type="entry name" value="Pen_acylase"/>
    <property type="match status" value="1"/>
</dbReference>
<comment type="similarity">
    <text evidence="1">Belongs to the peptidase S45 family.</text>
</comment>
<dbReference type="SUPFAM" id="SSF56235">
    <property type="entry name" value="N-terminal nucleophile aminohydrolases (Ntn hydrolases)"/>
    <property type="match status" value="1"/>
</dbReference>
<comment type="caution">
    <text evidence="6">The sequence shown here is derived from an EMBL/GenBank/DDBJ whole genome shotgun (WGS) entry which is preliminary data.</text>
</comment>
<evidence type="ECO:0000256" key="2">
    <source>
        <dbReference type="ARBA" id="ARBA00022801"/>
    </source>
</evidence>
<organism evidence="6 7">
    <name type="scientific">Pelomonas lactea</name>
    <dbReference type="NCBI Taxonomy" id="3299030"/>
    <lineage>
        <taxon>Bacteria</taxon>
        <taxon>Pseudomonadati</taxon>
        <taxon>Pseudomonadota</taxon>
        <taxon>Betaproteobacteria</taxon>
        <taxon>Burkholderiales</taxon>
        <taxon>Sphaerotilaceae</taxon>
        <taxon>Roseateles</taxon>
    </lineage>
</organism>
<gene>
    <name evidence="6" type="ORF">ACG04Q_18815</name>
</gene>
<dbReference type="PANTHER" id="PTHR34218">
    <property type="entry name" value="PEPTIDASE S45 PENICILLIN AMIDASE"/>
    <property type="match status" value="1"/>
</dbReference>
<dbReference type="Gene3D" id="1.10.1400.10">
    <property type="match status" value="1"/>
</dbReference>
<evidence type="ECO:0000256" key="3">
    <source>
        <dbReference type="ARBA" id="ARBA00023145"/>
    </source>
</evidence>
<accession>A0ABW7GNU9</accession>
<keyword evidence="3" id="KW-0865">Zymogen</keyword>
<dbReference type="InterPro" id="IPR002692">
    <property type="entry name" value="S45"/>
</dbReference>
<dbReference type="InterPro" id="IPR029055">
    <property type="entry name" value="Ntn_hydrolases_N"/>
</dbReference>
<keyword evidence="5" id="KW-0732">Signal</keyword>
<keyword evidence="2" id="KW-0378">Hydrolase</keyword>
<dbReference type="Pfam" id="PF01804">
    <property type="entry name" value="Penicil_amidase"/>
    <property type="match status" value="1"/>
</dbReference>
<dbReference type="Proteomes" id="UP001606302">
    <property type="component" value="Unassembled WGS sequence"/>
</dbReference>
<sequence>MSRHLIALVVSLGASLAQAHGTEAQAVQLAGLSAPAQLVRDRSGILHVEARTEADLWFMQGYVHARDRLFQMDEFRRTASGTLAELLGTGALASDVQMRTLGLRRAAQRSLAALSPDAVAALEAYARGVNAYVSTQPLPVQYRALELTQFAPWTPLDSVVIGKLFAAQLSLETDVDNTLALAAYQKAGALAGFDGKALFFDDLNRVAPLDTAVTVPDAQQRRPRPHAGPGRPRWGHGADVDDVAARLAQRWREQLRDVPALRGITQRDHRAGSNLWAVSARFTDSGRPLIANDKHLQITAPGVWYPIALAVSGPRATALRVVGDSFAGVPAVLGGYNAHLAWGSTNSLFDVTDTYQEQLVPDATSPSGLASLYKGQREAVIPVPEVYRANRPGDGQPDNLVTVPPGNGIPAATLIVPRHGPVVQFDAATGKALSLQWAGAGPTRELEAFLRIVRAGTVDEFKAALQFFDVGAQNWVVADSRGDLGYFTSGEVPVREDLQAGIVNGLPPHFIRNGQGGNEWLPVRNPQPQQALPWEVLPFAELPQIINPPAGFFANGNNDPIGVTLDNNPFNETRPGGGIYYLSFNFNDSTGLRAGQITARIKDVLSRRRMRFEDMQSIQADSTLRDAKLFLPHLLNAFDRAGRPGALPALAALAAQPGVAEAAGRLRRWDFTSPTGLTEGWDAGKPAGERPDGDNVRASVAATLYNLWRSRFAANTIDRVVGGAGLPVPDSGNLMIALGHLLQSFPQQQGRGASGLDFFPVPGVAAAEDRRDLVLLQSLADALALAASDAFKPAFGNSTNQADYRWGKLHRVELKSNLGAPFTIPSVGNPFPPPLPGQAGIPMDGGFQNVDVAGFDPRAATPDAFISRHAASQRLVAQVAPWGTSRVENVWPGGLSEQPGGAGYSRYLKAWLANDAVPLRLDADRWGAEGVERFRP</sequence>
<dbReference type="InterPro" id="IPR014395">
    <property type="entry name" value="Pen/GL7ACA/AHL_acylase"/>
</dbReference>
<dbReference type="EMBL" id="JBIGHX010000007">
    <property type="protein sequence ID" value="MFG6463634.1"/>
    <property type="molecule type" value="Genomic_DNA"/>
</dbReference>
<evidence type="ECO:0000256" key="5">
    <source>
        <dbReference type="SAM" id="SignalP"/>
    </source>
</evidence>
<evidence type="ECO:0000313" key="6">
    <source>
        <dbReference type="EMBL" id="MFG6463634.1"/>
    </source>
</evidence>
<dbReference type="InterPro" id="IPR043147">
    <property type="entry name" value="Penicillin_amidase_A-knob"/>
</dbReference>
<reference evidence="6 7" key="1">
    <citation type="submission" date="2024-08" db="EMBL/GenBank/DDBJ databases">
        <authorList>
            <person name="Lu H."/>
        </authorList>
    </citation>
    <scope>NUCLEOTIDE SEQUENCE [LARGE SCALE GENOMIC DNA]</scope>
    <source>
        <strain evidence="6 7">DXS20W</strain>
    </source>
</reference>
<dbReference type="Gene3D" id="2.30.120.10">
    <property type="match status" value="1"/>
</dbReference>
<keyword evidence="7" id="KW-1185">Reference proteome</keyword>
<feature type="signal peptide" evidence="5">
    <location>
        <begin position="1"/>
        <end position="19"/>
    </location>
</feature>
<evidence type="ECO:0000256" key="4">
    <source>
        <dbReference type="SAM" id="MobiDB-lite"/>
    </source>
</evidence>
<evidence type="ECO:0000313" key="7">
    <source>
        <dbReference type="Proteomes" id="UP001606302"/>
    </source>
</evidence>
<feature type="region of interest" description="Disordered" evidence="4">
    <location>
        <begin position="215"/>
        <end position="238"/>
    </location>
</feature>
<dbReference type="RefSeq" id="WP_394512788.1">
    <property type="nucleotide sequence ID" value="NZ_JBIGHX010000007.1"/>
</dbReference>